<dbReference type="GO" id="GO:0004777">
    <property type="term" value="F:succinate-semialdehyde dehydrogenase (NAD+) activity"/>
    <property type="evidence" value="ECO:0007669"/>
    <property type="project" value="TreeGrafter"/>
</dbReference>
<dbReference type="AlphaFoldDB" id="A0A3M7FMP3"/>
<proteinExistence type="predicted"/>
<evidence type="ECO:0000259" key="2">
    <source>
        <dbReference type="Pfam" id="PF00171"/>
    </source>
</evidence>
<dbReference type="InterPro" id="IPR016161">
    <property type="entry name" value="Ald_DH/histidinol_DH"/>
</dbReference>
<sequence>MAIYVKPKNITVFNVGATKDSQGRPFVPLFINGQPVPLNDSSRLFPVHSSSALSSSPDEPIHYYASADLSHCAQACEAAWSAFNGGTPSTDGGWKRSSITTRRTCLLRAADLLETTRAEALIDAQIRETGCPRAWAQTNLSLTGGYMREIASRISSVLAGEMPAIEKRDTFAFVFREAVGPVLVIPPWNAAVVLATRAITSAVAAGCTVVLKASELCPLTHGLIGEVFREAGLPPGVLNSVQCVREGAEAVTEGLVGDERIRKVEFIGSAAVGRKVAGLAAKYLKPVLMELGGKCPAIVLDDADLEKAAMLCAKGAVLHHGQICFSTERIIVLKSVAQRFQDLLVKAMANEQGGTAVHSGIAERAQSILQDAKDHGNQFLVGGPEMAVKNGLQPSIVLVDSKTNKDDLKIVDEETFGPSASLYVVEDDAEAIQLANRSAYGLNATIHSNNMERALKMGRELEYGQVHVNSITVFTSWTGPQGGVKGSGWGRQNARWGMEEFLQEKFITYHGKDSG</sequence>
<keyword evidence="1" id="KW-0560">Oxidoreductase</keyword>
<organism evidence="3 4">
    <name type="scientific">Hortaea werneckii</name>
    <name type="common">Black yeast</name>
    <name type="synonym">Cladosporium werneckii</name>
    <dbReference type="NCBI Taxonomy" id="91943"/>
    <lineage>
        <taxon>Eukaryota</taxon>
        <taxon>Fungi</taxon>
        <taxon>Dikarya</taxon>
        <taxon>Ascomycota</taxon>
        <taxon>Pezizomycotina</taxon>
        <taxon>Dothideomycetes</taxon>
        <taxon>Dothideomycetidae</taxon>
        <taxon>Mycosphaerellales</taxon>
        <taxon>Teratosphaeriaceae</taxon>
        <taxon>Hortaea</taxon>
    </lineage>
</organism>
<dbReference type="PANTHER" id="PTHR43353:SF6">
    <property type="entry name" value="CYTOPLASMIC ALDEHYDE DEHYDROGENASE (EUROFUNG)"/>
    <property type="match status" value="1"/>
</dbReference>
<dbReference type="InterPro" id="IPR050740">
    <property type="entry name" value="Aldehyde_DH_Superfamily"/>
</dbReference>
<dbReference type="Pfam" id="PF00171">
    <property type="entry name" value="Aldedh"/>
    <property type="match status" value="1"/>
</dbReference>
<name>A0A3M7FMP3_HORWE</name>
<comment type="caution">
    <text evidence="3">The sequence shown here is derived from an EMBL/GenBank/DDBJ whole genome shotgun (WGS) entry which is preliminary data.</text>
</comment>
<dbReference type="InterPro" id="IPR015590">
    <property type="entry name" value="Aldehyde_DH_dom"/>
</dbReference>
<dbReference type="GO" id="GO:0009450">
    <property type="term" value="P:gamma-aminobutyric acid catabolic process"/>
    <property type="evidence" value="ECO:0007669"/>
    <property type="project" value="TreeGrafter"/>
</dbReference>
<evidence type="ECO:0000313" key="4">
    <source>
        <dbReference type="Proteomes" id="UP000281468"/>
    </source>
</evidence>
<protein>
    <recommendedName>
        <fullName evidence="2">Aldehyde dehydrogenase domain-containing protein</fullName>
    </recommendedName>
</protein>
<feature type="domain" description="Aldehyde dehydrogenase" evidence="2">
    <location>
        <begin position="57"/>
        <end position="506"/>
    </location>
</feature>
<dbReference type="InterPro" id="IPR016162">
    <property type="entry name" value="Ald_DH_N"/>
</dbReference>
<dbReference type="InterPro" id="IPR016163">
    <property type="entry name" value="Ald_DH_C"/>
</dbReference>
<dbReference type="VEuPathDB" id="FungiDB:BTJ68_03818"/>
<evidence type="ECO:0000313" key="3">
    <source>
        <dbReference type="EMBL" id="RMY89641.1"/>
    </source>
</evidence>
<reference evidence="3 4" key="1">
    <citation type="journal article" date="2018" name="BMC Genomics">
        <title>Genomic evidence for intraspecific hybridization in a clonal and extremely halotolerant yeast.</title>
        <authorList>
            <person name="Gostincar C."/>
            <person name="Stajich J.E."/>
            <person name="Zupancic J."/>
            <person name="Zalar P."/>
            <person name="Gunde-Cimerman N."/>
        </authorList>
    </citation>
    <scope>NUCLEOTIDE SEQUENCE [LARGE SCALE GENOMIC DNA]</scope>
    <source>
        <strain evidence="3 4">EXF-171</strain>
    </source>
</reference>
<dbReference type="PANTHER" id="PTHR43353">
    <property type="entry name" value="SUCCINATE-SEMIALDEHYDE DEHYDROGENASE, MITOCHONDRIAL"/>
    <property type="match status" value="1"/>
</dbReference>
<gene>
    <name evidence="3" type="ORF">D0862_10177</name>
</gene>
<evidence type="ECO:0000256" key="1">
    <source>
        <dbReference type="ARBA" id="ARBA00023002"/>
    </source>
</evidence>
<dbReference type="Proteomes" id="UP000281468">
    <property type="component" value="Unassembled WGS sequence"/>
</dbReference>
<dbReference type="SUPFAM" id="SSF53720">
    <property type="entry name" value="ALDH-like"/>
    <property type="match status" value="1"/>
</dbReference>
<dbReference type="EMBL" id="QWIQ01000396">
    <property type="protein sequence ID" value="RMY89641.1"/>
    <property type="molecule type" value="Genomic_DNA"/>
</dbReference>
<accession>A0A3M7FMP3</accession>
<dbReference type="Gene3D" id="3.40.309.10">
    <property type="entry name" value="Aldehyde Dehydrogenase, Chain A, domain 2"/>
    <property type="match status" value="1"/>
</dbReference>
<dbReference type="Gene3D" id="3.40.605.10">
    <property type="entry name" value="Aldehyde Dehydrogenase, Chain A, domain 1"/>
    <property type="match status" value="1"/>
</dbReference>